<organism evidence="1">
    <name type="scientific">marine metagenome</name>
    <dbReference type="NCBI Taxonomy" id="408172"/>
    <lineage>
        <taxon>unclassified sequences</taxon>
        <taxon>metagenomes</taxon>
        <taxon>ecological metagenomes</taxon>
    </lineage>
</organism>
<dbReference type="AlphaFoldDB" id="A0A382JV61"/>
<gene>
    <name evidence="1" type="ORF">METZ01_LOCUS268612</name>
</gene>
<evidence type="ECO:0000313" key="1">
    <source>
        <dbReference type="EMBL" id="SVC15758.1"/>
    </source>
</evidence>
<sequence length="292" mass="32170">MSAVLEPGARSRSTTVNEKAEDCLTNLYVGREDIQFYNVAPDRLRIEVMVHNRGYSLSGPVAIQLQFAAFGAFVPWTPLQKLKVPQIKAGQSKLVSTDARIRPDGTLVALDGSSKSVDPAFLAAAQRPTFPSNLMGLPSDDGIQSTQNAINLPASLFLGANQGNQVQSLDMNLHRGRSVHWVGNINVLIGNVDVERHAARAFRIYPGLSNRSVFFLGDKIGESYSFQMSDEGTEWPTKLIRIENRCWGFMNFAQGEDSQGEQIQPNDWKRVDPIGLIGVDIRPPEYVKEGGL</sequence>
<accession>A0A382JV61</accession>
<name>A0A382JV61_9ZZZZ</name>
<dbReference type="EMBL" id="UINC01076513">
    <property type="protein sequence ID" value="SVC15758.1"/>
    <property type="molecule type" value="Genomic_DNA"/>
</dbReference>
<feature type="non-terminal residue" evidence="1">
    <location>
        <position position="292"/>
    </location>
</feature>
<proteinExistence type="predicted"/>
<protein>
    <submittedName>
        <fullName evidence="1">Uncharacterized protein</fullName>
    </submittedName>
</protein>
<reference evidence="1" key="1">
    <citation type="submission" date="2018-05" db="EMBL/GenBank/DDBJ databases">
        <authorList>
            <person name="Lanie J.A."/>
            <person name="Ng W.-L."/>
            <person name="Kazmierczak K.M."/>
            <person name="Andrzejewski T.M."/>
            <person name="Davidsen T.M."/>
            <person name="Wayne K.J."/>
            <person name="Tettelin H."/>
            <person name="Glass J.I."/>
            <person name="Rusch D."/>
            <person name="Podicherti R."/>
            <person name="Tsui H.-C.T."/>
            <person name="Winkler M.E."/>
        </authorList>
    </citation>
    <scope>NUCLEOTIDE SEQUENCE</scope>
</reference>